<sequence length="158" mass="17722">MKVLRKCCNLNFSSFYFFQPITIGSRRGYYCREHHPRPFNAEVPHPFHAAIDDVGGDEQRTERNCGRSGINLAVRPSGPIPAPVPPCAFAVYRSKINGPNRTVHCTDEGRNIRANELCLSDHAIPDRRSVAELRRQITSRLEMKTPDSCSQTSKGPEG</sequence>
<dbReference type="AlphaFoldDB" id="W2ST06"/>
<dbReference type="KEGG" id="nai:NECAME_13790"/>
<evidence type="ECO:0000313" key="1">
    <source>
        <dbReference type="EMBL" id="ETN72653.1"/>
    </source>
</evidence>
<reference evidence="2" key="1">
    <citation type="journal article" date="2014" name="Nat. Genet.">
        <title>Genome of the human hookworm Necator americanus.</title>
        <authorList>
            <person name="Tang Y.T."/>
            <person name="Gao X."/>
            <person name="Rosa B.A."/>
            <person name="Abubucker S."/>
            <person name="Hallsworth-Pepin K."/>
            <person name="Martin J."/>
            <person name="Tyagi R."/>
            <person name="Heizer E."/>
            <person name="Zhang X."/>
            <person name="Bhonagiri-Palsikar V."/>
            <person name="Minx P."/>
            <person name="Warren W.C."/>
            <person name="Wang Q."/>
            <person name="Zhan B."/>
            <person name="Hotez P.J."/>
            <person name="Sternberg P.W."/>
            <person name="Dougall A."/>
            <person name="Gaze S.T."/>
            <person name="Mulvenna J."/>
            <person name="Sotillo J."/>
            <person name="Ranganathan S."/>
            <person name="Rabelo E.M."/>
            <person name="Wilson R.K."/>
            <person name="Felgner P.L."/>
            <person name="Bethony J."/>
            <person name="Hawdon J.M."/>
            <person name="Gasser R.B."/>
            <person name="Loukas A."/>
            <person name="Mitreva M."/>
        </authorList>
    </citation>
    <scope>NUCLEOTIDE SEQUENCE [LARGE SCALE GENOMIC DNA]</scope>
</reference>
<dbReference type="Proteomes" id="UP000053676">
    <property type="component" value="Unassembled WGS sequence"/>
</dbReference>
<name>W2ST06_NECAM</name>
<dbReference type="OrthoDB" id="5868838at2759"/>
<keyword evidence="2" id="KW-1185">Reference proteome</keyword>
<proteinExistence type="predicted"/>
<gene>
    <name evidence="1" type="ORF">NECAME_13790</name>
</gene>
<evidence type="ECO:0000313" key="2">
    <source>
        <dbReference type="Proteomes" id="UP000053676"/>
    </source>
</evidence>
<organism evidence="1 2">
    <name type="scientific">Necator americanus</name>
    <name type="common">Human hookworm</name>
    <dbReference type="NCBI Taxonomy" id="51031"/>
    <lineage>
        <taxon>Eukaryota</taxon>
        <taxon>Metazoa</taxon>
        <taxon>Ecdysozoa</taxon>
        <taxon>Nematoda</taxon>
        <taxon>Chromadorea</taxon>
        <taxon>Rhabditida</taxon>
        <taxon>Rhabditina</taxon>
        <taxon>Rhabditomorpha</taxon>
        <taxon>Strongyloidea</taxon>
        <taxon>Ancylostomatidae</taxon>
        <taxon>Bunostominae</taxon>
        <taxon>Necator</taxon>
    </lineage>
</organism>
<accession>W2ST06</accession>
<protein>
    <submittedName>
        <fullName evidence="1">Uncharacterized protein</fullName>
    </submittedName>
</protein>
<dbReference type="EMBL" id="KI663490">
    <property type="protein sequence ID" value="ETN72653.1"/>
    <property type="molecule type" value="Genomic_DNA"/>
</dbReference>